<sequence>MPNSHRFFRNTECRYFPCHKTDRPEEFNCLFCFCPLYFLDDCGGQGVLLDSGIKDCSGCMVPHAPDGYDLVMSRLRGEFDAIKRESARRTQRETEEKGEE</sequence>
<keyword evidence="3" id="KW-1185">Reference proteome</keyword>
<proteinExistence type="predicted"/>
<dbReference type="AlphaFoldDB" id="A0A7K1KNN4"/>
<protein>
    <submittedName>
        <fullName evidence="2">Metal-binding protein</fullName>
    </submittedName>
</protein>
<feature type="domain" description="Cysteine-rich small" evidence="1">
    <location>
        <begin position="6"/>
        <end position="83"/>
    </location>
</feature>
<gene>
    <name evidence="2" type="ORF">GKC30_08665</name>
</gene>
<dbReference type="Proteomes" id="UP000461162">
    <property type="component" value="Unassembled WGS sequence"/>
</dbReference>
<organism evidence="2 3">
    <name type="scientific">Pseudodesulfovibrio alkaliphilus</name>
    <dbReference type="NCBI Taxonomy" id="2661613"/>
    <lineage>
        <taxon>Bacteria</taxon>
        <taxon>Pseudomonadati</taxon>
        <taxon>Thermodesulfobacteriota</taxon>
        <taxon>Desulfovibrionia</taxon>
        <taxon>Desulfovibrionales</taxon>
        <taxon>Desulfovibrionaceae</taxon>
    </lineage>
</organism>
<evidence type="ECO:0000259" key="1">
    <source>
        <dbReference type="Pfam" id="PF04071"/>
    </source>
</evidence>
<name>A0A7K1KNN4_9BACT</name>
<dbReference type="EMBL" id="WODC01000005">
    <property type="protein sequence ID" value="MUM77704.1"/>
    <property type="molecule type" value="Genomic_DNA"/>
</dbReference>
<evidence type="ECO:0000313" key="3">
    <source>
        <dbReference type="Proteomes" id="UP000461162"/>
    </source>
</evidence>
<reference evidence="2 3" key="1">
    <citation type="submission" date="2019-11" db="EMBL/GenBank/DDBJ databases">
        <title>Pseudodesulfovibrio alkaliphilus, sp. nov., an alkaliphilic sulfate-reducing bacteria from mud volcano of Taman peninsula, Russia.</title>
        <authorList>
            <person name="Frolova A."/>
            <person name="Merkel A.Y."/>
            <person name="Slobodkin A.I."/>
        </authorList>
    </citation>
    <scope>NUCLEOTIDE SEQUENCE [LARGE SCALE GENOMIC DNA]</scope>
    <source>
        <strain evidence="2 3">F-1</strain>
    </source>
</reference>
<evidence type="ECO:0000313" key="2">
    <source>
        <dbReference type="EMBL" id="MUM77704.1"/>
    </source>
</evidence>
<comment type="caution">
    <text evidence="2">The sequence shown here is derived from an EMBL/GenBank/DDBJ whole genome shotgun (WGS) entry which is preliminary data.</text>
</comment>
<dbReference type="InterPro" id="IPR007212">
    <property type="entry name" value="Zf-like"/>
</dbReference>
<dbReference type="Pfam" id="PF04071">
    <property type="entry name" value="zf-like"/>
    <property type="match status" value="1"/>
</dbReference>
<accession>A0A7K1KNN4</accession>